<protein>
    <recommendedName>
        <fullName evidence="1">Outer membrane protein beta-barrel domain-containing protein</fullName>
    </recommendedName>
</protein>
<evidence type="ECO:0000313" key="2">
    <source>
        <dbReference type="EMBL" id="KAA6334106.1"/>
    </source>
</evidence>
<comment type="caution">
    <text evidence="2">The sequence shown here is derived from an EMBL/GenBank/DDBJ whole genome shotgun (WGS) entry which is preliminary data.</text>
</comment>
<gene>
    <name evidence="2" type="ORF">EZS27_017551</name>
</gene>
<dbReference type="AlphaFoldDB" id="A0A5J4RIW0"/>
<feature type="domain" description="Outer membrane protein beta-barrel" evidence="1">
    <location>
        <begin position="23"/>
        <end position="174"/>
    </location>
</feature>
<organism evidence="2">
    <name type="scientific">termite gut metagenome</name>
    <dbReference type="NCBI Taxonomy" id="433724"/>
    <lineage>
        <taxon>unclassified sequences</taxon>
        <taxon>metagenomes</taxon>
        <taxon>organismal metagenomes</taxon>
    </lineage>
</organism>
<name>A0A5J4RIW0_9ZZZZ</name>
<dbReference type="InterPro" id="IPR025665">
    <property type="entry name" value="Beta-barrel_OMP_2"/>
</dbReference>
<proteinExistence type="predicted"/>
<evidence type="ECO:0000259" key="1">
    <source>
        <dbReference type="Pfam" id="PF13568"/>
    </source>
</evidence>
<accession>A0A5J4RIW0</accession>
<dbReference type="EMBL" id="SNRY01001034">
    <property type="protein sequence ID" value="KAA6334106.1"/>
    <property type="molecule type" value="Genomic_DNA"/>
</dbReference>
<sequence>MKKIVSILFAVVCVGLIMPVRAQIQLGIKGGLNLAGTPSTSMDKNLTNVENATGFFIGPMLDITIPIIGIGVDGAVMYSQKGNKFNGENIMQKGIEVPVNLKYSLGFGSLASIFVAAGPSAFFNWNSGIKGLPIKDAGNTDYKPFELSFNIGAGVKALKHLQIGINYNIPVTNSAIIKTIGDTASESFFKTRVWQASIAYMF</sequence>
<reference evidence="2" key="1">
    <citation type="submission" date="2019-03" db="EMBL/GenBank/DDBJ databases">
        <title>Single cell metagenomics reveals metabolic interactions within the superorganism composed of flagellate Streblomastix strix and complex community of Bacteroidetes bacteria on its surface.</title>
        <authorList>
            <person name="Treitli S.C."/>
            <person name="Kolisko M."/>
            <person name="Husnik F."/>
            <person name="Keeling P."/>
            <person name="Hampl V."/>
        </authorList>
    </citation>
    <scope>NUCLEOTIDE SEQUENCE</scope>
    <source>
        <strain evidence="2">STM</strain>
    </source>
</reference>
<dbReference type="Pfam" id="PF13568">
    <property type="entry name" value="OMP_b-brl_2"/>
    <property type="match status" value="1"/>
</dbReference>